<proteinExistence type="predicted"/>
<organism evidence="4">
    <name type="scientific">Candidatus Berkiella aquae</name>
    <dbReference type="NCBI Taxonomy" id="295108"/>
    <lineage>
        <taxon>Bacteria</taxon>
        <taxon>Pseudomonadati</taxon>
        <taxon>Pseudomonadota</taxon>
        <taxon>Gammaproteobacteria</taxon>
        <taxon>Candidatus Berkiellales</taxon>
        <taxon>Candidatus Berkiellaceae</taxon>
        <taxon>Candidatus Berkiella</taxon>
    </lineage>
</organism>
<dbReference type="AlphaFoldDB" id="A0A0Q9YX44"/>
<dbReference type="EMBL" id="LKAJ01000002">
    <property type="protein sequence ID" value="KRG22306.1"/>
    <property type="molecule type" value="Genomic_DNA"/>
</dbReference>
<dbReference type="NCBIfam" id="TIGR02523">
    <property type="entry name" value="type_IV_pilV"/>
    <property type="match status" value="1"/>
</dbReference>
<dbReference type="NCBIfam" id="TIGR02532">
    <property type="entry name" value="IV_pilin_GFxxxE"/>
    <property type="match status" value="1"/>
</dbReference>
<keyword evidence="6" id="KW-1185">Reference proteome</keyword>
<dbReference type="STRING" id="295108.HT99x_00726"/>
<reference evidence="5" key="2">
    <citation type="journal article" date="2016" name="Genome Announc.">
        <title>Draft Genome Sequences of Two Novel Amoeba-Resistant Intranuclear Bacteria, 'Candidatus Berkiella cookevillensis' and 'Candidatus Berkiella aquae'.</title>
        <authorList>
            <person name="Mehari Y.T."/>
            <person name="Arivett B.A."/>
            <person name="Farone A.L."/>
            <person name="Gunderson J.H."/>
            <person name="Farone M.B."/>
        </authorList>
    </citation>
    <scope>NUCLEOTIDE SEQUENCE</scope>
    <source>
        <strain evidence="5">HT99</strain>
    </source>
</reference>
<dbReference type="EMBL" id="LKAJ02000001">
    <property type="protein sequence ID" value="MCS5712493.1"/>
    <property type="molecule type" value="Genomic_DNA"/>
</dbReference>
<dbReference type="Proteomes" id="UP000051497">
    <property type="component" value="Unassembled WGS sequence"/>
</dbReference>
<reference evidence="5" key="3">
    <citation type="submission" date="2021-06" db="EMBL/GenBank/DDBJ databases">
        <title>Genomic Description and Analysis of Intracellular Bacteria, Candidatus Berkiella cookevillensis and Candidatus Berkiella aquae.</title>
        <authorList>
            <person name="Kidane D.T."/>
            <person name="Mehari Y.T."/>
            <person name="Rice F.C."/>
            <person name="Arivett B.A."/>
            <person name="Farone A.L."/>
            <person name="Berk S.G."/>
            <person name="Farone M.B."/>
        </authorList>
    </citation>
    <scope>NUCLEOTIDE SEQUENCE</scope>
    <source>
        <strain evidence="5">HT99</strain>
    </source>
</reference>
<sequence length="202" mass="21264">MQPLRCESLYKIAGFTLLEVLIAIVVFSIGLLGLASLQVMGLRLNHDSLLRTVATIQANDMADRMRTNVAATSLGVTSPYNNPSKSATGNPNCLGKDSSGNNANVQCTAAQMAAHDFYEWYANLGGSSATGWSPATPAALPSGTGVVCIDSTPNDGTPSNPGCDNVVAIAGKPIFAIKIWWVERVDANSPGTTHRYVMSFSL</sequence>
<evidence type="ECO:0000313" key="4">
    <source>
        <dbReference type="EMBL" id="KRG22306.1"/>
    </source>
</evidence>
<evidence type="ECO:0000256" key="2">
    <source>
        <dbReference type="SAM" id="Phobius"/>
    </source>
</evidence>
<comment type="caution">
    <text evidence="4">The sequence shown here is derived from an EMBL/GenBank/DDBJ whole genome shotgun (WGS) entry which is preliminary data.</text>
</comment>
<dbReference type="InterPro" id="IPR013362">
    <property type="entry name" value="Pilus_4_PilV"/>
</dbReference>
<feature type="region of interest" description="Disordered" evidence="1">
    <location>
        <begin position="76"/>
        <end position="95"/>
    </location>
</feature>
<evidence type="ECO:0000313" key="6">
    <source>
        <dbReference type="Proteomes" id="UP000051497"/>
    </source>
</evidence>
<accession>A0A0Q9YX44</accession>
<keyword evidence="2" id="KW-0812">Transmembrane</keyword>
<gene>
    <name evidence="5" type="primary">pilV</name>
    <name evidence="4" type="ORF">HT99x_00726</name>
    <name evidence="5" type="ORF">HT99x_013715</name>
</gene>
<keyword evidence="2" id="KW-0472">Membrane</keyword>
<keyword evidence="2" id="KW-1133">Transmembrane helix</keyword>
<dbReference type="InterPro" id="IPR054402">
    <property type="entry name" value="Tt1218-like_dom"/>
</dbReference>
<reference evidence="4" key="1">
    <citation type="submission" date="2015-09" db="EMBL/GenBank/DDBJ databases">
        <title>Draft Genome Sequences of Two Novel Amoeba-resistant Intranuclear Bacteria, Candidatus Berkiella cookevillensis and Candidatus Berkiella aquae.</title>
        <authorList>
            <person name="Mehari Y.T."/>
            <person name="Arivett B.A."/>
            <person name="Farone A.L."/>
            <person name="Gunderson J.H."/>
            <person name="Farone M.B."/>
        </authorList>
    </citation>
    <scope>NUCLEOTIDE SEQUENCE [LARGE SCALE GENOMIC DNA]</scope>
    <source>
        <strain evidence="4">HT99</strain>
    </source>
</reference>
<evidence type="ECO:0000259" key="3">
    <source>
        <dbReference type="Pfam" id="PF22150"/>
    </source>
</evidence>
<dbReference type="OrthoDB" id="8547299at2"/>
<dbReference type="Pfam" id="PF07963">
    <property type="entry name" value="N_methyl"/>
    <property type="match status" value="1"/>
</dbReference>
<dbReference type="Pfam" id="PF22150">
    <property type="entry name" value="Tt1218-like"/>
    <property type="match status" value="1"/>
</dbReference>
<feature type="compositionally biased region" description="Polar residues" evidence="1">
    <location>
        <begin position="76"/>
        <end position="91"/>
    </location>
</feature>
<dbReference type="InterPro" id="IPR012902">
    <property type="entry name" value="N_methyl_site"/>
</dbReference>
<protein>
    <submittedName>
        <fullName evidence="5">Type IV pilus modification protein PilV</fullName>
    </submittedName>
</protein>
<feature type="transmembrane region" description="Helical" evidence="2">
    <location>
        <begin position="12"/>
        <end position="35"/>
    </location>
</feature>
<evidence type="ECO:0000313" key="5">
    <source>
        <dbReference type="EMBL" id="MCS5712493.1"/>
    </source>
</evidence>
<dbReference type="RefSeq" id="WP_075065362.1">
    <property type="nucleotide sequence ID" value="NZ_LKAJ02000001.1"/>
</dbReference>
<name>A0A0Q9YX44_9GAMM</name>
<feature type="domain" description="Type IV pilin Tt1218-like" evidence="3">
    <location>
        <begin position="37"/>
        <end position="117"/>
    </location>
</feature>
<evidence type="ECO:0000256" key="1">
    <source>
        <dbReference type="SAM" id="MobiDB-lite"/>
    </source>
</evidence>